<dbReference type="RefSeq" id="WP_214175528.1">
    <property type="nucleotide sequence ID" value="NZ_JAHCVK010000004.1"/>
</dbReference>
<dbReference type="Pfam" id="PF01966">
    <property type="entry name" value="HD"/>
    <property type="match status" value="1"/>
</dbReference>
<evidence type="ECO:0000259" key="1">
    <source>
        <dbReference type="Pfam" id="PF01966"/>
    </source>
</evidence>
<comment type="caution">
    <text evidence="2">The sequence shown here is derived from an EMBL/GenBank/DDBJ whole genome shotgun (WGS) entry which is preliminary data.</text>
</comment>
<evidence type="ECO:0000313" key="3">
    <source>
        <dbReference type="Proteomes" id="UP000756860"/>
    </source>
</evidence>
<sequence>MEPAALSSLRDWFSRYCRTFYVDDADAQRNILLKEEHTHRVCANMELLVESLGLDEGGRRLAMAVALFHDVGRFEQYRRYGTFSDAASVNHAALGARVLTEERVLDTLPTADQSLIIRAVALHNAFVLPTDLDGTTDLHLRLIRDADKLDIWRVFLDYYRAPENERASAVSLGFADRPECSAPVLDSLREGKMVNLSQLATLNDFKLLQLSWVHDLNFPASFRLAWEQGYLAGIAATLPPIPEVREAAEAVLTELERRGTL</sequence>
<dbReference type="InterPro" id="IPR003607">
    <property type="entry name" value="HD/PDEase_dom"/>
</dbReference>
<proteinExistence type="predicted"/>
<feature type="domain" description="HD" evidence="1">
    <location>
        <begin position="36"/>
        <end position="150"/>
    </location>
</feature>
<dbReference type="SUPFAM" id="SSF109604">
    <property type="entry name" value="HD-domain/PDEase-like"/>
    <property type="match status" value="1"/>
</dbReference>
<keyword evidence="3" id="KW-1185">Reference proteome</keyword>
<reference evidence="2 3" key="1">
    <citation type="submission" date="2021-05" db="EMBL/GenBank/DDBJ databases">
        <title>The draft genome of Geobacter luticola JCM 17780.</title>
        <authorList>
            <person name="Xu Z."/>
            <person name="Masuda Y."/>
            <person name="Itoh H."/>
            <person name="Senoo K."/>
        </authorList>
    </citation>
    <scope>NUCLEOTIDE SEQUENCE [LARGE SCALE GENOMIC DNA]</scope>
    <source>
        <strain evidence="2 3">JCM 17780</strain>
    </source>
</reference>
<accession>A0ABS5SFT2</accession>
<dbReference type="Proteomes" id="UP000756860">
    <property type="component" value="Unassembled WGS sequence"/>
</dbReference>
<organism evidence="2 3">
    <name type="scientific">Geomobilimonas luticola</name>
    <dbReference type="NCBI Taxonomy" id="1114878"/>
    <lineage>
        <taxon>Bacteria</taxon>
        <taxon>Pseudomonadati</taxon>
        <taxon>Thermodesulfobacteriota</taxon>
        <taxon>Desulfuromonadia</taxon>
        <taxon>Geobacterales</taxon>
        <taxon>Geobacteraceae</taxon>
        <taxon>Geomobilimonas</taxon>
    </lineage>
</organism>
<dbReference type="InterPro" id="IPR006674">
    <property type="entry name" value="HD_domain"/>
</dbReference>
<dbReference type="EMBL" id="JAHCVK010000004">
    <property type="protein sequence ID" value="MBT0653522.1"/>
    <property type="molecule type" value="Genomic_DNA"/>
</dbReference>
<dbReference type="CDD" id="cd00077">
    <property type="entry name" value="HDc"/>
    <property type="match status" value="1"/>
</dbReference>
<evidence type="ECO:0000313" key="2">
    <source>
        <dbReference type="EMBL" id="MBT0653522.1"/>
    </source>
</evidence>
<protein>
    <submittedName>
        <fullName evidence="2">HD domain-containing protein</fullName>
    </submittedName>
</protein>
<gene>
    <name evidence="2" type="ORF">KI810_10685</name>
</gene>
<name>A0ABS5SFT2_9BACT</name>
<dbReference type="Gene3D" id="1.10.3210.10">
    <property type="entry name" value="Hypothetical protein af1432"/>
    <property type="match status" value="1"/>
</dbReference>